<keyword evidence="2" id="KW-0732">Signal</keyword>
<dbReference type="Proteomes" id="UP000235114">
    <property type="component" value="Unassembled WGS sequence"/>
</dbReference>
<dbReference type="AlphaFoldDB" id="A0A2N5GFU7"/>
<evidence type="ECO:0000256" key="1">
    <source>
        <dbReference type="SAM" id="Phobius"/>
    </source>
</evidence>
<evidence type="ECO:0000256" key="2">
    <source>
        <dbReference type="SAM" id="SignalP"/>
    </source>
</evidence>
<accession>A0A2N5GFU7</accession>
<keyword evidence="1" id="KW-1133">Transmembrane helix</keyword>
<dbReference type="OrthoDB" id="2111742at2"/>
<comment type="caution">
    <text evidence="3">The sequence shown here is derived from an EMBL/GenBank/DDBJ whole genome shotgun (WGS) entry which is preliminary data.</text>
</comment>
<evidence type="ECO:0008006" key="7">
    <source>
        <dbReference type="Google" id="ProtNLM"/>
    </source>
</evidence>
<keyword evidence="6" id="KW-1185">Reference proteome</keyword>
<feature type="signal peptide" evidence="2">
    <location>
        <begin position="1"/>
        <end position="25"/>
    </location>
</feature>
<proteinExistence type="predicted"/>
<dbReference type="Proteomes" id="UP000234951">
    <property type="component" value="Unassembled WGS sequence"/>
</dbReference>
<evidence type="ECO:0000313" key="5">
    <source>
        <dbReference type="Proteomes" id="UP000234951"/>
    </source>
</evidence>
<feature type="chain" id="PRO_5043159317" description="Extracellular protein" evidence="2">
    <location>
        <begin position="26"/>
        <end position="253"/>
    </location>
</feature>
<keyword evidence="1" id="KW-0812">Transmembrane</keyword>
<organism evidence="3 5">
    <name type="scientific">Bacillus canaveralius</name>
    <dbReference type="NCBI Taxonomy" id="1403243"/>
    <lineage>
        <taxon>Bacteria</taxon>
        <taxon>Bacillati</taxon>
        <taxon>Bacillota</taxon>
        <taxon>Bacilli</taxon>
        <taxon>Bacillales</taxon>
        <taxon>Bacillaceae</taxon>
        <taxon>Bacillus</taxon>
    </lineage>
</organism>
<reference evidence="3 5" key="1">
    <citation type="submission" date="2017-11" db="EMBL/GenBank/DDBJ databases">
        <title>Comparitive Functional Genomics of Dry Heat Resistant strains isolated from the Viking Spacecraft.</title>
        <authorList>
            <person name="Seuylemezian A."/>
            <person name="Cooper K."/>
            <person name="Vaishampayan P."/>
        </authorList>
    </citation>
    <scope>NUCLEOTIDE SEQUENCE [LARGE SCALE GENOMIC DNA]</scope>
    <source>
        <strain evidence="3 5">M4.6</strain>
    </source>
</reference>
<feature type="transmembrane region" description="Helical" evidence="1">
    <location>
        <begin position="229"/>
        <end position="247"/>
    </location>
</feature>
<evidence type="ECO:0000313" key="6">
    <source>
        <dbReference type="Proteomes" id="UP000235114"/>
    </source>
</evidence>
<dbReference type="EMBL" id="PGVD01000073">
    <property type="protein sequence ID" value="PLR90093.1"/>
    <property type="molecule type" value="Genomic_DNA"/>
</dbReference>
<dbReference type="EMBL" id="PGVA01000085">
    <property type="protein sequence ID" value="PLR79601.1"/>
    <property type="molecule type" value="Genomic_DNA"/>
</dbReference>
<name>A0A2N5GFU7_9BACI</name>
<dbReference type="RefSeq" id="WP_101579558.1">
    <property type="nucleotide sequence ID" value="NZ_PGVA01000085.1"/>
</dbReference>
<keyword evidence="1" id="KW-0472">Membrane</keyword>
<protein>
    <recommendedName>
        <fullName evidence="7">Extracellular protein</fullName>
    </recommendedName>
</protein>
<sequence>MKKYLFLCLTAIFICASIGVNQSFAYSYGDPNEEKLAEVYKEMMIKLDESPPNFASAKALYETVQEEVDMHMGPEPSEVILNDLEEENKEGVTENMEKLLVLNIARRLEGIEQNFNEYDTSKKLLAKGFATYEALSPKIEAEHPETDNKLRAEFDAALNALGNPGLFGVGKKESDIEAFKSSKETILATLQEEYNIESLEVGHFTESENNTETASGKKDWTDLSNLRNWIPLVLIVAIIAGVTGFTLRKRKLK</sequence>
<evidence type="ECO:0000313" key="4">
    <source>
        <dbReference type="EMBL" id="PLR90093.1"/>
    </source>
</evidence>
<evidence type="ECO:0000313" key="3">
    <source>
        <dbReference type="EMBL" id="PLR79601.1"/>
    </source>
</evidence>
<reference evidence="4 6" key="2">
    <citation type="submission" date="2017-12" db="EMBL/GenBank/DDBJ databases">
        <title>Comparative Functional Genomics of Dry Heat Resistant strains isolated from the Viking Spacecraft.</title>
        <authorList>
            <person name="Seuylemezian A."/>
            <person name="Cooper K."/>
            <person name="Vaishampayan P."/>
        </authorList>
    </citation>
    <scope>NUCLEOTIDE SEQUENCE [LARGE SCALE GENOMIC DNA]</scope>
    <source>
        <strain evidence="4 6">ATCC 29669</strain>
    </source>
</reference>
<gene>
    <name evidence="3" type="ORF">CU635_22315</name>
    <name evidence="4" type="ORF">CVD25_20220</name>
</gene>